<dbReference type="RefSeq" id="WP_139088387.1">
    <property type="nucleotide sequence ID" value="NZ_VDFR01000075.1"/>
</dbReference>
<reference evidence="2 4" key="1">
    <citation type="submission" date="2019-05" db="EMBL/GenBank/DDBJ databases">
        <title>Mumia sp. nov., isolated from the intestinal contents of plateau pika (Ochotona curzoniae) in the Qinghai-Tibet plateau of China.</title>
        <authorList>
            <person name="Tian Z."/>
        </authorList>
    </citation>
    <scope>NUCLEOTIDE SEQUENCE [LARGE SCALE GENOMIC DNA]</scope>
    <source>
        <strain evidence="4">527</strain>
        <strain evidence="2">Z527</strain>
    </source>
</reference>
<gene>
    <name evidence="3" type="ORF">FHE65_17035</name>
    <name evidence="2" type="ORF">FHE65_25095</name>
</gene>
<comment type="caution">
    <text evidence="2">The sequence shown here is derived from an EMBL/GenBank/DDBJ whole genome shotgun (WGS) entry which is preliminary data.</text>
</comment>
<dbReference type="InterPro" id="IPR016155">
    <property type="entry name" value="Mopterin_synth/thiamin_S_b"/>
</dbReference>
<protein>
    <submittedName>
        <fullName evidence="2">MoaD/ThiS family protein</fullName>
    </submittedName>
</protein>
<dbReference type="Gene3D" id="3.10.20.30">
    <property type="match status" value="1"/>
</dbReference>
<organism evidence="2 4">
    <name type="scientific">Mumia zhuanghuii</name>
    <dbReference type="NCBI Taxonomy" id="2585211"/>
    <lineage>
        <taxon>Bacteria</taxon>
        <taxon>Bacillati</taxon>
        <taxon>Actinomycetota</taxon>
        <taxon>Actinomycetes</taxon>
        <taxon>Propionibacteriales</taxon>
        <taxon>Nocardioidaceae</taxon>
        <taxon>Mumia</taxon>
    </lineage>
</organism>
<dbReference type="EMBL" id="VDFR01000127">
    <property type="protein sequence ID" value="TNC37495.1"/>
    <property type="molecule type" value="Genomic_DNA"/>
</dbReference>
<evidence type="ECO:0000313" key="2">
    <source>
        <dbReference type="EMBL" id="TNC37495.1"/>
    </source>
</evidence>
<dbReference type="OrthoDB" id="4331766at2"/>
<feature type="region of interest" description="Disordered" evidence="1">
    <location>
        <begin position="96"/>
        <end position="119"/>
    </location>
</feature>
<dbReference type="SUPFAM" id="SSF54285">
    <property type="entry name" value="MoaD/ThiS"/>
    <property type="match status" value="1"/>
</dbReference>
<sequence length="119" mass="12372">MTDASTTGNRDVERSATVTVRYWAAARAAAGREVDHVAPGSVADVLDAVRALHDGNERFMRVLEICSVLVGEEPLGGADPTGVTVPAGGQLELLPPFAGGARETHQNLSVGGHGRRAET</sequence>
<dbReference type="EMBL" id="VDFR01000075">
    <property type="protein sequence ID" value="TNC44178.1"/>
    <property type="molecule type" value="Genomic_DNA"/>
</dbReference>
<dbReference type="Proteomes" id="UP000306740">
    <property type="component" value="Unassembled WGS sequence"/>
</dbReference>
<evidence type="ECO:0000313" key="4">
    <source>
        <dbReference type="Proteomes" id="UP000306740"/>
    </source>
</evidence>
<evidence type="ECO:0000256" key="1">
    <source>
        <dbReference type="SAM" id="MobiDB-lite"/>
    </source>
</evidence>
<accession>A0A5C4MGM7</accession>
<dbReference type="InterPro" id="IPR012675">
    <property type="entry name" value="Beta-grasp_dom_sf"/>
</dbReference>
<name>A0A5C4MGM7_9ACTN</name>
<dbReference type="AlphaFoldDB" id="A0A5C4MGM7"/>
<evidence type="ECO:0000313" key="3">
    <source>
        <dbReference type="EMBL" id="TNC44178.1"/>
    </source>
</evidence>
<proteinExistence type="predicted"/>